<feature type="chain" id="PRO_5012688006" evidence="2">
    <location>
        <begin position="22"/>
        <end position="343"/>
    </location>
</feature>
<evidence type="ECO:0000313" key="4">
    <source>
        <dbReference type="Proteomes" id="UP000242180"/>
    </source>
</evidence>
<reference evidence="3 4" key="1">
    <citation type="submission" date="2016-07" db="EMBL/GenBank/DDBJ databases">
        <title>Pervasive Adenine N6-methylation of Active Genes in Fungi.</title>
        <authorList>
            <consortium name="DOE Joint Genome Institute"/>
            <person name="Mondo S.J."/>
            <person name="Dannebaum R.O."/>
            <person name="Kuo R.C."/>
            <person name="Labutti K."/>
            <person name="Haridas S."/>
            <person name="Kuo A."/>
            <person name="Salamov A."/>
            <person name="Ahrendt S.R."/>
            <person name="Lipzen A."/>
            <person name="Sullivan W."/>
            <person name="Andreopoulos W.B."/>
            <person name="Clum A."/>
            <person name="Lindquist E."/>
            <person name="Daum C."/>
            <person name="Ramamoorthy G.K."/>
            <person name="Gryganskyi A."/>
            <person name="Culley D."/>
            <person name="Magnuson J.K."/>
            <person name="James T.Y."/>
            <person name="O'Malley M.A."/>
            <person name="Stajich J.E."/>
            <person name="Spatafora J.W."/>
            <person name="Visel A."/>
            <person name="Grigoriev I.V."/>
        </authorList>
    </citation>
    <scope>NUCLEOTIDE SEQUENCE [LARGE SCALE GENOMIC DNA]</scope>
    <source>
        <strain evidence="3 4">NRRL 2496</strain>
    </source>
</reference>
<feature type="compositionally biased region" description="Basic and acidic residues" evidence="1">
    <location>
        <begin position="252"/>
        <end position="303"/>
    </location>
</feature>
<feature type="compositionally biased region" description="Basic and acidic residues" evidence="1">
    <location>
        <begin position="234"/>
        <end position="245"/>
    </location>
</feature>
<name>A0A1X2HDJ9_SYNRA</name>
<evidence type="ECO:0000313" key="3">
    <source>
        <dbReference type="EMBL" id="ORY96861.1"/>
    </source>
</evidence>
<dbReference type="OMA" id="DDKKGDW"/>
<dbReference type="STRING" id="13706.A0A1X2HDJ9"/>
<organism evidence="3 4">
    <name type="scientific">Syncephalastrum racemosum</name>
    <name type="common">Filamentous fungus</name>
    <dbReference type="NCBI Taxonomy" id="13706"/>
    <lineage>
        <taxon>Eukaryota</taxon>
        <taxon>Fungi</taxon>
        <taxon>Fungi incertae sedis</taxon>
        <taxon>Mucoromycota</taxon>
        <taxon>Mucoromycotina</taxon>
        <taxon>Mucoromycetes</taxon>
        <taxon>Mucorales</taxon>
        <taxon>Syncephalastraceae</taxon>
        <taxon>Syncephalastrum</taxon>
    </lineage>
</organism>
<gene>
    <name evidence="3" type="ORF">BCR43DRAFT_524892</name>
</gene>
<dbReference type="EMBL" id="MCGN01000005">
    <property type="protein sequence ID" value="ORY96861.1"/>
    <property type="molecule type" value="Genomic_DNA"/>
</dbReference>
<sequence>MRTTFLAISAAVAVLSGQTFALNNGGFKPASYAEEEKPAANNVELTDAFADFHWSGNEAMAQETYTVNLEQPSRIQITDFKNRGDSFEIYDNDKLLGKTSEVEQNKDDQVFAATPEEALEDERYSKGTFDLEEGEHKITIKASGPYEAGTAAIRLIDGVDQNVLTKKKSKGGWGDDKKGDWDDDKKGDWDDDKKGGWGDKKGGWGDKKGDWDDDKEDSWSKKGSSWDSEEWDSDEKGGWGDDKKGGWGGKGGWDDDKKGGWDDDKKGGWRDDKKGGWRDDKKGGWGDDKKDSWGDDKKGGWGDKEDELDLSHTITVTKTHYEVQKPTGYPIKIQEPAGKGFEQ</sequence>
<dbReference type="InParanoid" id="A0A1X2HDJ9"/>
<evidence type="ECO:0000256" key="1">
    <source>
        <dbReference type="SAM" id="MobiDB-lite"/>
    </source>
</evidence>
<proteinExistence type="predicted"/>
<protein>
    <submittedName>
        <fullName evidence="3">Uncharacterized protein</fullName>
    </submittedName>
</protein>
<keyword evidence="2" id="KW-0732">Signal</keyword>
<keyword evidence="4" id="KW-1185">Reference proteome</keyword>
<dbReference type="Proteomes" id="UP000242180">
    <property type="component" value="Unassembled WGS sequence"/>
</dbReference>
<feature type="compositionally biased region" description="Basic and acidic residues" evidence="1">
    <location>
        <begin position="173"/>
        <end position="210"/>
    </location>
</feature>
<accession>A0A1X2HDJ9</accession>
<feature type="region of interest" description="Disordered" evidence="1">
    <location>
        <begin position="166"/>
        <end position="305"/>
    </location>
</feature>
<dbReference type="OrthoDB" id="2289276at2759"/>
<dbReference type="AlphaFoldDB" id="A0A1X2HDJ9"/>
<comment type="caution">
    <text evidence="3">The sequence shown here is derived from an EMBL/GenBank/DDBJ whole genome shotgun (WGS) entry which is preliminary data.</text>
</comment>
<evidence type="ECO:0000256" key="2">
    <source>
        <dbReference type="SAM" id="SignalP"/>
    </source>
</evidence>
<feature type="signal peptide" evidence="2">
    <location>
        <begin position="1"/>
        <end position="21"/>
    </location>
</feature>